<dbReference type="Proteomes" id="UP000483839">
    <property type="component" value="Unassembled WGS sequence"/>
</dbReference>
<reference evidence="4 5" key="1">
    <citation type="submission" date="2019-11" db="EMBL/GenBank/DDBJ databases">
        <title>Streptococcus uberis isolated from clinical mastitis cases on a southeastern Queensland dairy.</title>
        <authorList>
            <person name="Workentine M.L."/>
            <person name="Price R."/>
            <person name="Olchowy T."/>
        </authorList>
    </citation>
    <scope>NUCLEOTIDE SEQUENCE [LARGE SCALE GENOMIC DNA]</scope>
    <source>
        <strain evidence="4 5">OLC4459-A17</strain>
    </source>
</reference>
<comment type="similarity">
    <text evidence="1">Belongs to the DprA/Smf family.</text>
</comment>
<evidence type="ECO:0000313" key="4">
    <source>
        <dbReference type="EMBL" id="MTD02243.1"/>
    </source>
</evidence>
<dbReference type="NCBIfam" id="TIGR00732">
    <property type="entry name" value="dprA"/>
    <property type="match status" value="1"/>
</dbReference>
<dbReference type="InterPro" id="IPR041104">
    <property type="entry name" value="SAM_DprA"/>
</dbReference>
<evidence type="ECO:0000259" key="3">
    <source>
        <dbReference type="Pfam" id="PF18255"/>
    </source>
</evidence>
<gene>
    <name evidence="4" type="primary">dprA</name>
    <name evidence="4" type="ORF">GKS16_08180</name>
</gene>
<comment type="caution">
    <text evidence="4">The sequence shown here is derived from an EMBL/GenBank/DDBJ whole genome shotgun (WGS) entry which is preliminary data.</text>
</comment>
<feature type="domain" description="Smf/DprA SLOG" evidence="2">
    <location>
        <begin position="74"/>
        <end position="279"/>
    </location>
</feature>
<proteinExistence type="inferred from homology"/>
<dbReference type="Pfam" id="PF18255">
    <property type="entry name" value="SAM_DprA"/>
    <property type="match status" value="1"/>
</dbReference>
<dbReference type="GO" id="GO:0009294">
    <property type="term" value="P:DNA-mediated transformation"/>
    <property type="evidence" value="ECO:0007669"/>
    <property type="project" value="InterPro"/>
</dbReference>
<dbReference type="SUPFAM" id="SSF102405">
    <property type="entry name" value="MCP/YpsA-like"/>
    <property type="match status" value="1"/>
</dbReference>
<dbReference type="RefSeq" id="WP_012658425.1">
    <property type="nucleotide sequence ID" value="NZ_BAABQA010000003.1"/>
</dbReference>
<dbReference type="InterPro" id="IPR057666">
    <property type="entry name" value="DrpA_SLOG"/>
</dbReference>
<feature type="domain" description="DNA processing protein A sterile alpha motif" evidence="3">
    <location>
        <begin position="1"/>
        <end position="64"/>
    </location>
</feature>
<name>A0A6L6GA51_STRUB</name>
<sequence>MNNFDIFKLKCAGLKNHHILNIIAYMKHSTQSLSLSLRNMAVVSKCSDPITFIENYKALKSKELRKIFMEYPSISILDKEYPALLKEIHNPPVLFFYQGNIKLLDSPKLAIVGSRKASETGIKSVQKIVEELNNKYVIVSGLARGIDTAAHLSSLRNGGQTIAIIGSGFNNIYPKENRRLQDYIGQHHLLISEYAPNDKPYSFHFPERNRIIAGLVKAVLVVEAKKRSGSLITCQHALDEGRDVYAIPGNIIDGFSDGCNLLIQEGAKCVTNGFQISSELF</sequence>
<evidence type="ECO:0000256" key="1">
    <source>
        <dbReference type="ARBA" id="ARBA00006525"/>
    </source>
</evidence>
<dbReference type="Pfam" id="PF02481">
    <property type="entry name" value="DNA_processg_A"/>
    <property type="match status" value="1"/>
</dbReference>
<dbReference type="GeneID" id="93826202"/>
<evidence type="ECO:0000259" key="2">
    <source>
        <dbReference type="Pfam" id="PF02481"/>
    </source>
</evidence>
<dbReference type="Gene3D" id="3.40.50.450">
    <property type="match status" value="1"/>
</dbReference>
<organism evidence="4 5">
    <name type="scientific">Streptococcus uberis</name>
    <dbReference type="NCBI Taxonomy" id="1349"/>
    <lineage>
        <taxon>Bacteria</taxon>
        <taxon>Bacillati</taxon>
        <taxon>Bacillota</taxon>
        <taxon>Bacilli</taxon>
        <taxon>Lactobacillales</taxon>
        <taxon>Streptococcaceae</taxon>
        <taxon>Streptococcus</taxon>
    </lineage>
</organism>
<dbReference type="OMA" id="YSKQHTI"/>
<accession>A0A6L6GA51</accession>
<evidence type="ECO:0000313" key="5">
    <source>
        <dbReference type="Proteomes" id="UP000483839"/>
    </source>
</evidence>
<protein>
    <submittedName>
        <fullName evidence="4">DNA-protecting protein DprA</fullName>
    </submittedName>
</protein>
<dbReference type="EMBL" id="WLXI01000056">
    <property type="protein sequence ID" value="MTD02243.1"/>
    <property type="molecule type" value="Genomic_DNA"/>
</dbReference>
<dbReference type="PANTHER" id="PTHR43022">
    <property type="entry name" value="PROTEIN SMF"/>
    <property type="match status" value="1"/>
</dbReference>
<dbReference type="AlphaFoldDB" id="A0A6L6GA51"/>
<dbReference type="InterPro" id="IPR003488">
    <property type="entry name" value="DprA"/>
</dbReference>
<dbReference type="PANTHER" id="PTHR43022:SF1">
    <property type="entry name" value="PROTEIN SMF"/>
    <property type="match status" value="1"/>
</dbReference>